<dbReference type="InterPro" id="IPR025521">
    <property type="entry name" value="Neprosin_propep"/>
</dbReference>
<sequence length="109" mass="13021">MPIKRNEFTMHQKTVQQTLLMLYFLLSYNGVEGQKKLSKLEDAELEKQLKSLNKPAVKTVKTKYEDTYDCVDFYKQRAFDHPLLKDHNFHPKAYLYSLFISLSFCSYWI</sequence>
<evidence type="ECO:0000313" key="3">
    <source>
        <dbReference type="EMBL" id="KAG5593162.1"/>
    </source>
</evidence>
<dbReference type="EMBL" id="JACXVP010000008">
    <property type="protein sequence ID" value="KAG5593162.1"/>
    <property type="molecule type" value="Genomic_DNA"/>
</dbReference>
<feature type="signal peptide" evidence="1">
    <location>
        <begin position="1"/>
        <end position="33"/>
    </location>
</feature>
<name>A0A9J5XZI8_SOLCO</name>
<proteinExistence type="predicted"/>
<accession>A0A9J5XZI8</accession>
<evidence type="ECO:0000259" key="2">
    <source>
        <dbReference type="Pfam" id="PF14365"/>
    </source>
</evidence>
<dbReference type="Pfam" id="PF14365">
    <property type="entry name" value="Neprosin_AP"/>
    <property type="match status" value="1"/>
</dbReference>
<evidence type="ECO:0000313" key="4">
    <source>
        <dbReference type="Proteomes" id="UP000824120"/>
    </source>
</evidence>
<keyword evidence="1" id="KW-0732">Signal</keyword>
<organism evidence="3 4">
    <name type="scientific">Solanum commersonii</name>
    <name type="common">Commerson's wild potato</name>
    <name type="synonym">Commerson's nightshade</name>
    <dbReference type="NCBI Taxonomy" id="4109"/>
    <lineage>
        <taxon>Eukaryota</taxon>
        <taxon>Viridiplantae</taxon>
        <taxon>Streptophyta</taxon>
        <taxon>Embryophyta</taxon>
        <taxon>Tracheophyta</taxon>
        <taxon>Spermatophyta</taxon>
        <taxon>Magnoliopsida</taxon>
        <taxon>eudicotyledons</taxon>
        <taxon>Gunneridae</taxon>
        <taxon>Pentapetalae</taxon>
        <taxon>asterids</taxon>
        <taxon>lamiids</taxon>
        <taxon>Solanales</taxon>
        <taxon>Solanaceae</taxon>
        <taxon>Solanoideae</taxon>
        <taxon>Solaneae</taxon>
        <taxon>Solanum</taxon>
    </lineage>
</organism>
<reference evidence="3 4" key="1">
    <citation type="submission" date="2020-09" db="EMBL/GenBank/DDBJ databases">
        <title>De no assembly of potato wild relative species, Solanum commersonii.</title>
        <authorList>
            <person name="Cho K."/>
        </authorList>
    </citation>
    <scope>NUCLEOTIDE SEQUENCE [LARGE SCALE GENOMIC DNA]</scope>
    <source>
        <strain evidence="3">LZ3.2</strain>
        <tissue evidence="3">Leaf</tissue>
    </source>
</reference>
<protein>
    <recommendedName>
        <fullName evidence="2">Neprosin activation peptide domain-containing protein</fullName>
    </recommendedName>
</protein>
<dbReference type="Proteomes" id="UP000824120">
    <property type="component" value="Chromosome 8"/>
</dbReference>
<feature type="chain" id="PRO_5039927121" description="Neprosin activation peptide domain-containing protein" evidence="1">
    <location>
        <begin position="34"/>
        <end position="109"/>
    </location>
</feature>
<comment type="caution">
    <text evidence="3">The sequence shown here is derived from an EMBL/GenBank/DDBJ whole genome shotgun (WGS) entry which is preliminary data.</text>
</comment>
<feature type="domain" description="Neprosin activation peptide" evidence="2">
    <location>
        <begin position="59"/>
        <end position="92"/>
    </location>
</feature>
<dbReference type="OrthoDB" id="1304432at2759"/>
<evidence type="ECO:0000256" key="1">
    <source>
        <dbReference type="SAM" id="SignalP"/>
    </source>
</evidence>
<keyword evidence="4" id="KW-1185">Reference proteome</keyword>
<gene>
    <name evidence="3" type="ORF">H5410_043676</name>
</gene>
<dbReference type="AlphaFoldDB" id="A0A9J5XZI8"/>